<reference evidence="3" key="1">
    <citation type="journal article" date="2014" name="Science">
        <title>Ancient hybridizations among the ancestral genomes of bread wheat.</title>
        <authorList>
            <consortium name="International Wheat Genome Sequencing Consortium,"/>
            <person name="Marcussen T."/>
            <person name="Sandve S.R."/>
            <person name="Heier L."/>
            <person name="Spannagl M."/>
            <person name="Pfeifer M."/>
            <person name="Jakobsen K.S."/>
            <person name="Wulff B.B."/>
            <person name="Steuernagel B."/>
            <person name="Mayer K.F."/>
            <person name="Olsen O.A."/>
        </authorList>
    </citation>
    <scope>NUCLEOTIDE SEQUENCE [LARGE SCALE GENOMIC DNA]</scope>
    <source>
        <strain evidence="3">cv. AL8/78</strain>
    </source>
</reference>
<dbReference type="Gramene" id="AET1Gv21001700.1">
    <property type="protein sequence ID" value="AET1Gv21001700.1"/>
    <property type="gene ID" value="AET1Gv21001700"/>
</dbReference>
<feature type="transmembrane region" description="Helical" evidence="1">
    <location>
        <begin position="20"/>
        <end position="41"/>
    </location>
</feature>
<evidence type="ECO:0000313" key="2">
    <source>
        <dbReference type="EnsemblPlants" id="AET1Gv21001700.1"/>
    </source>
</evidence>
<dbReference type="Proteomes" id="UP000015105">
    <property type="component" value="Chromosome 1D"/>
</dbReference>
<reference evidence="2" key="4">
    <citation type="submission" date="2019-03" db="UniProtKB">
        <authorList>
            <consortium name="EnsemblPlants"/>
        </authorList>
    </citation>
    <scope>IDENTIFICATION</scope>
</reference>
<reference evidence="2" key="5">
    <citation type="journal article" date="2021" name="G3 (Bethesda)">
        <title>Aegilops tauschii genome assembly Aet v5.0 features greater sequence contiguity and improved annotation.</title>
        <authorList>
            <person name="Wang L."/>
            <person name="Zhu T."/>
            <person name="Rodriguez J.C."/>
            <person name="Deal K.R."/>
            <person name="Dubcovsky J."/>
            <person name="McGuire P.E."/>
            <person name="Lux T."/>
            <person name="Spannagl M."/>
            <person name="Mayer K.F.X."/>
            <person name="Baldrich P."/>
            <person name="Meyers B.C."/>
            <person name="Huo N."/>
            <person name="Gu Y.Q."/>
            <person name="Zhou H."/>
            <person name="Devos K.M."/>
            <person name="Bennetzen J.L."/>
            <person name="Unver T."/>
            <person name="Budak H."/>
            <person name="Gulick P.J."/>
            <person name="Galiba G."/>
            <person name="Kalapos B."/>
            <person name="Nelson D.R."/>
            <person name="Li P."/>
            <person name="You F.M."/>
            <person name="Luo M.C."/>
            <person name="Dvorak J."/>
        </authorList>
    </citation>
    <scope>NUCLEOTIDE SEQUENCE [LARGE SCALE GENOMIC DNA]</scope>
    <source>
        <strain evidence="2">cv. AL8/78</strain>
    </source>
</reference>
<organism evidence="2 3">
    <name type="scientific">Aegilops tauschii subsp. strangulata</name>
    <name type="common">Goatgrass</name>
    <dbReference type="NCBI Taxonomy" id="200361"/>
    <lineage>
        <taxon>Eukaryota</taxon>
        <taxon>Viridiplantae</taxon>
        <taxon>Streptophyta</taxon>
        <taxon>Embryophyta</taxon>
        <taxon>Tracheophyta</taxon>
        <taxon>Spermatophyta</taxon>
        <taxon>Magnoliopsida</taxon>
        <taxon>Liliopsida</taxon>
        <taxon>Poales</taxon>
        <taxon>Poaceae</taxon>
        <taxon>BOP clade</taxon>
        <taxon>Pooideae</taxon>
        <taxon>Triticodae</taxon>
        <taxon>Triticeae</taxon>
        <taxon>Triticinae</taxon>
        <taxon>Aegilops</taxon>
    </lineage>
</organism>
<reference evidence="3" key="2">
    <citation type="journal article" date="2017" name="Nat. Plants">
        <title>The Aegilops tauschii genome reveals multiple impacts of transposons.</title>
        <authorList>
            <person name="Zhao G."/>
            <person name="Zou C."/>
            <person name="Li K."/>
            <person name="Wang K."/>
            <person name="Li T."/>
            <person name="Gao L."/>
            <person name="Zhang X."/>
            <person name="Wang H."/>
            <person name="Yang Z."/>
            <person name="Liu X."/>
            <person name="Jiang W."/>
            <person name="Mao L."/>
            <person name="Kong X."/>
            <person name="Jiao Y."/>
            <person name="Jia J."/>
        </authorList>
    </citation>
    <scope>NUCLEOTIDE SEQUENCE [LARGE SCALE GENOMIC DNA]</scope>
    <source>
        <strain evidence="3">cv. AL8/78</strain>
    </source>
</reference>
<keyword evidence="1" id="KW-0472">Membrane</keyword>
<protein>
    <submittedName>
        <fullName evidence="2">Uncharacterized protein</fullName>
    </submittedName>
</protein>
<evidence type="ECO:0000256" key="1">
    <source>
        <dbReference type="SAM" id="Phobius"/>
    </source>
</evidence>
<dbReference type="STRING" id="200361.A0A453A1B7"/>
<sequence length="47" mass="5012">SGAPMPPASATAEGRKYSAPGMVLIILLPTIAGINLIVWLFSWRKES</sequence>
<keyword evidence="3" id="KW-1185">Reference proteome</keyword>
<name>A0A453A1B7_AEGTS</name>
<dbReference type="EnsemblPlants" id="AET1Gv21001700.1">
    <property type="protein sequence ID" value="AET1Gv21001700.1"/>
    <property type="gene ID" value="AET1Gv21001700"/>
</dbReference>
<reference evidence="2" key="3">
    <citation type="journal article" date="2017" name="Nature">
        <title>Genome sequence of the progenitor of the wheat D genome Aegilops tauschii.</title>
        <authorList>
            <person name="Luo M.C."/>
            <person name="Gu Y.Q."/>
            <person name="Puiu D."/>
            <person name="Wang H."/>
            <person name="Twardziok S.O."/>
            <person name="Deal K.R."/>
            <person name="Huo N."/>
            <person name="Zhu T."/>
            <person name="Wang L."/>
            <person name="Wang Y."/>
            <person name="McGuire P.E."/>
            <person name="Liu S."/>
            <person name="Long H."/>
            <person name="Ramasamy R.K."/>
            <person name="Rodriguez J.C."/>
            <person name="Van S.L."/>
            <person name="Yuan L."/>
            <person name="Wang Z."/>
            <person name="Xia Z."/>
            <person name="Xiao L."/>
            <person name="Anderson O.D."/>
            <person name="Ouyang S."/>
            <person name="Liang Y."/>
            <person name="Zimin A.V."/>
            <person name="Pertea G."/>
            <person name="Qi P."/>
            <person name="Bennetzen J.L."/>
            <person name="Dai X."/>
            <person name="Dawson M.W."/>
            <person name="Muller H.G."/>
            <person name="Kugler K."/>
            <person name="Rivarola-Duarte L."/>
            <person name="Spannagl M."/>
            <person name="Mayer K.F.X."/>
            <person name="Lu F.H."/>
            <person name="Bevan M.W."/>
            <person name="Leroy P."/>
            <person name="Li P."/>
            <person name="You F.M."/>
            <person name="Sun Q."/>
            <person name="Liu Z."/>
            <person name="Lyons E."/>
            <person name="Wicker T."/>
            <person name="Salzberg S.L."/>
            <person name="Devos K.M."/>
            <person name="Dvorak J."/>
        </authorList>
    </citation>
    <scope>NUCLEOTIDE SEQUENCE [LARGE SCALE GENOMIC DNA]</scope>
    <source>
        <strain evidence="2">cv. AL8/78</strain>
    </source>
</reference>
<dbReference type="AlphaFoldDB" id="A0A453A1B7"/>
<keyword evidence="1" id="KW-0812">Transmembrane</keyword>
<accession>A0A453A1B7</accession>
<evidence type="ECO:0000313" key="3">
    <source>
        <dbReference type="Proteomes" id="UP000015105"/>
    </source>
</evidence>
<proteinExistence type="predicted"/>
<keyword evidence="1" id="KW-1133">Transmembrane helix</keyword>